<dbReference type="GO" id="GO:0005096">
    <property type="term" value="F:GTPase activator activity"/>
    <property type="evidence" value="ECO:0007669"/>
    <property type="project" value="UniProtKB-KW"/>
</dbReference>
<dbReference type="PANTHER" id="PTHR14963:SF1">
    <property type="entry name" value="RHO GTPASE-ACTIVATING PROTEIN CONUNDRUM"/>
    <property type="match status" value="1"/>
</dbReference>
<dbReference type="InterPro" id="IPR057323">
    <property type="entry name" value="RHG40/28/18_ubiquitin"/>
</dbReference>
<evidence type="ECO:0000256" key="1">
    <source>
        <dbReference type="ARBA" id="ARBA00022468"/>
    </source>
</evidence>
<dbReference type="Proteomes" id="UP000095280">
    <property type="component" value="Unplaced"/>
</dbReference>
<feature type="compositionally biased region" description="Acidic residues" evidence="2">
    <location>
        <begin position="185"/>
        <end position="195"/>
    </location>
</feature>
<keyword evidence="1" id="KW-0343">GTPase activation</keyword>
<dbReference type="InterPro" id="IPR000198">
    <property type="entry name" value="RhoGAP_dom"/>
</dbReference>
<dbReference type="InterPro" id="IPR008936">
    <property type="entry name" value="Rho_GTPase_activation_prot"/>
</dbReference>
<feature type="region of interest" description="Disordered" evidence="2">
    <location>
        <begin position="1"/>
        <end position="35"/>
    </location>
</feature>
<dbReference type="PROSITE" id="PS50238">
    <property type="entry name" value="RHOGAP"/>
    <property type="match status" value="1"/>
</dbReference>
<sequence>AAKAQQLGKNGSQNGGGGGGGADSGLCSEPSSSSGEFAAELAAVRSWRNGAGYQSDDDELDSRTPDEAESAADWLEQTGSPLLADIARRLLQSSPMSTSTESASTASSNAIGDHQAGADLSAADSALDAHYQRMSRKQLNAVMKRIATLKAKRGLASRQDVRQLFSEAGVAGTAAATSGVADADTGSEDTGDSEDDLLQVTGRTAAPVAGATPLHADQAPSVSSSGATPVATSGLEQYPTFVLPNNRLGNASIFDFSEPDRQQIRALAHLELAALFDKYDCDPAFRKPSSRGRSASRRSVVASCFGVPLDQLVAKESGSSSSDGVPQLVRWIVGQLERPEALRTEGLFRVPGSLQRIRQARERAESAGIKALMADTEQQHQRLTADWHDLAGLLKAFLRELPEPLTSTAYADFYLKLRCIQHDMDRLLGLNLLVLLLPTPNCSTLRLMVDLFAKVIEQHKHNRMNLKAIATVMAPNLFAIQSSKKAQREGANLLAETGNLIGLVEMLIKYRTIVWSVPEFLIKQLREPPNKLSQLASTSGGGGASSAKKAAKLLRKQAAAAAAKTPVSSLAAAVVDSPVFNSSTSATSIQNQQVSISVHQASTNRSQLVPISPSTTAAEVLHGLGCDPSTTSLYEVGGNINERRLPGNTQIYYLLKINPTCSWAVK</sequence>
<dbReference type="AlphaFoldDB" id="A0A1I8GKI6"/>
<feature type="region of interest" description="Disordered" evidence="2">
    <location>
        <begin position="175"/>
        <end position="195"/>
    </location>
</feature>
<dbReference type="PANTHER" id="PTHR14963">
    <property type="entry name" value="RHO GTPASE ACTIVATING PROTEIN 18,19-RELATED"/>
    <property type="match status" value="1"/>
</dbReference>
<accession>A0A1I8GKI6</accession>
<dbReference type="Pfam" id="PF25442">
    <property type="entry name" value="Ubiquitin_RHG40_C"/>
    <property type="match status" value="1"/>
</dbReference>
<evidence type="ECO:0000313" key="6">
    <source>
        <dbReference type="WBParaSite" id="maker-uti_cns_0002246-snap-gene-0.3-mRNA-1"/>
    </source>
</evidence>
<feature type="compositionally biased region" description="Low complexity" evidence="2">
    <location>
        <begin position="24"/>
        <end position="35"/>
    </location>
</feature>
<dbReference type="GO" id="GO:0007165">
    <property type="term" value="P:signal transduction"/>
    <property type="evidence" value="ECO:0007669"/>
    <property type="project" value="InterPro"/>
</dbReference>
<feature type="region of interest" description="Disordered" evidence="2">
    <location>
        <begin position="49"/>
        <end position="77"/>
    </location>
</feature>
<dbReference type="GO" id="GO:0051056">
    <property type="term" value="P:regulation of small GTPase mediated signal transduction"/>
    <property type="evidence" value="ECO:0007669"/>
    <property type="project" value="TreeGrafter"/>
</dbReference>
<feature type="compositionally biased region" description="Low complexity" evidence="2">
    <location>
        <begin position="175"/>
        <end position="184"/>
    </location>
</feature>
<evidence type="ECO:0000313" key="4">
    <source>
        <dbReference type="Proteomes" id="UP000095280"/>
    </source>
</evidence>
<dbReference type="SMART" id="SM00324">
    <property type="entry name" value="RhoGAP"/>
    <property type="match status" value="1"/>
</dbReference>
<feature type="compositionally biased region" description="Gly residues" evidence="2">
    <location>
        <begin position="13"/>
        <end position="23"/>
    </location>
</feature>
<dbReference type="GO" id="GO:0005737">
    <property type="term" value="C:cytoplasm"/>
    <property type="evidence" value="ECO:0007669"/>
    <property type="project" value="TreeGrafter"/>
</dbReference>
<dbReference type="GO" id="GO:0030833">
    <property type="term" value="P:regulation of actin filament polymerization"/>
    <property type="evidence" value="ECO:0007669"/>
    <property type="project" value="TreeGrafter"/>
</dbReference>
<proteinExistence type="predicted"/>
<feature type="domain" description="Rho-GAP" evidence="3">
    <location>
        <begin position="307"/>
        <end position="515"/>
    </location>
</feature>
<dbReference type="Gene3D" id="1.10.555.10">
    <property type="entry name" value="Rho GTPase activation protein"/>
    <property type="match status" value="1"/>
</dbReference>
<reference evidence="5 6" key="1">
    <citation type="submission" date="2016-11" db="UniProtKB">
        <authorList>
            <consortium name="WormBaseParasite"/>
        </authorList>
    </citation>
    <scope>IDENTIFICATION</scope>
</reference>
<dbReference type="SUPFAM" id="SSF48350">
    <property type="entry name" value="GTPase activation domain, GAP"/>
    <property type="match status" value="1"/>
</dbReference>
<dbReference type="Pfam" id="PF00620">
    <property type="entry name" value="RhoGAP"/>
    <property type="match status" value="1"/>
</dbReference>
<keyword evidence="4" id="KW-1185">Reference proteome</keyword>
<protein>
    <submittedName>
        <fullName evidence="5 6">Rho-GAP domain-containing protein</fullName>
    </submittedName>
</protein>
<evidence type="ECO:0000259" key="3">
    <source>
        <dbReference type="PROSITE" id="PS50238"/>
    </source>
</evidence>
<evidence type="ECO:0000256" key="2">
    <source>
        <dbReference type="SAM" id="MobiDB-lite"/>
    </source>
</evidence>
<evidence type="ECO:0000313" key="5">
    <source>
        <dbReference type="WBParaSite" id="maker-uti_cns_0001860-snap-gene-0.6-mRNA-1"/>
    </source>
</evidence>
<dbReference type="WBParaSite" id="maker-uti_cns_0001860-snap-gene-0.6-mRNA-1">
    <property type="protein sequence ID" value="maker-uti_cns_0001860-snap-gene-0.6-mRNA-1"/>
    <property type="gene ID" value="maker-uti_cns_0001860-snap-gene-0.6"/>
</dbReference>
<dbReference type="WBParaSite" id="maker-uti_cns_0002246-snap-gene-0.3-mRNA-1">
    <property type="protein sequence ID" value="maker-uti_cns_0002246-snap-gene-0.3-mRNA-1"/>
    <property type="gene ID" value="maker-uti_cns_0002246-snap-gene-0.3"/>
</dbReference>
<name>A0A1I8GKI6_9PLAT</name>
<organism evidence="4 6">
    <name type="scientific">Macrostomum lignano</name>
    <dbReference type="NCBI Taxonomy" id="282301"/>
    <lineage>
        <taxon>Eukaryota</taxon>
        <taxon>Metazoa</taxon>
        <taxon>Spiralia</taxon>
        <taxon>Lophotrochozoa</taxon>
        <taxon>Platyhelminthes</taxon>
        <taxon>Rhabditophora</taxon>
        <taxon>Macrostomorpha</taxon>
        <taxon>Macrostomida</taxon>
        <taxon>Macrostomidae</taxon>
        <taxon>Macrostomum</taxon>
    </lineage>
</organism>